<dbReference type="InterPro" id="IPR001661">
    <property type="entry name" value="Glyco_hydro_37"/>
</dbReference>
<dbReference type="GO" id="GO:0005993">
    <property type="term" value="P:trehalose catabolic process"/>
    <property type="evidence" value="ECO:0007669"/>
    <property type="project" value="TreeGrafter"/>
</dbReference>
<dbReference type="PANTHER" id="PTHR23403">
    <property type="entry name" value="TREHALASE"/>
    <property type="match status" value="1"/>
</dbReference>
<organism evidence="3 4">
    <name type="scientific">Shewanella insulae</name>
    <dbReference type="NCBI Taxonomy" id="2681496"/>
    <lineage>
        <taxon>Bacteria</taxon>
        <taxon>Pseudomonadati</taxon>
        <taxon>Pseudomonadota</taxon>
        <taxon>Gammaproteobacteria</taxon>
        <taxon>Alteromonadales</taxon>
        <taxon>Shewanellaceae</taxon>
        <taxon>Shewanella</taxon>
    </lineage>
</organism>
<evidence type="ECO:0000313" key="3">
    <source>
        <dbReference type="EMBL" id="MXR70254.1"/>
    </source>
</evidence>
<feature type="domain" description="Mannosylglycerate hydrolase MGH1-like glycoside hydrolase" evidence="2">
    <location>
        <begin position="346"/>
        <end position="717"/>
    </location>
</feature>
<accession>A0A6L7I2U4</accession>
<sequence length="736" mass="83284">MTRLPALSVRRFLLFAISLLVSLPLISMAQASEYRDLLNYRGVPSTMEQRDPQGNLTIPAVYIDQGAWHGFHLPDSPAYYGDFTGPLFIAQEYSLHLSDSLQRLKLFSGETGETIELARAEKVEIYSEPWGLVQRFSFRDLELTTTLEYSDNRTAIVSTRLINLSDKPSSWRLSWSGSPFNSHPKLKQYRLIDKRLLSDRAVTWLFTPIDQTWQMQLDDASYRLQFEQAVTLSAEGPQGYRADSGLLTLAPGETVVLRAAHQYFHTQSEASRGAKLDWAVVTAKLAANRSRWQQRLDKLVRGGDFEAKRLATKAMVTLLHNWRSPAGALLHDAVTPSVTYKWFNGVWAWDSWKQAVALAQFDVALAESNVLAMFDYQFDVKDPLRPEDAGNLPDAIFYNPDASRGGKGGNWNERNGKPPLAAWAVWQIYQQNHDKAFITRLYPKLVAYHEWWYRNRDHNHNGLVEYGANRHPRHGKPGKPDREAVIEAAAWESGMDNAPRFDMSDGLKVLENYDDRGRLLGYSISQESVDLNSYLYAEKGYLAQMAEQLGLDTEAAAWREQTARLGELIRGEFFDTQSGFFYDRRLAGEHSRLMIAEGKGVEGWLPLWAGAASQAQAEQMIATQLNASNFGTKLPFPTVSADNQAFAPRRYWRGPVWLDQALFGLQGVSRYGHDELARRLATRLVNEAEGVLGDAPIRENYDPLTGDGLHCTNFSWSASVLLLIYRSWLSEDRGEP</sequence>
<dbReference type="Proteomes" id="UP000474778">
    <property type="component" value="Unassembled WGS sequence"/>
</dbReference>
<dbReference type="Gene3D" id="2.70.98.50">
    <property type="entry name" value="putative glycoside hydrolase family protein from bacillus halodurans"/>
    <property type="match status" value="1"/>
</dbReference>
<dbReference type="GO" id="GO:0004555">
    <property type="term" value="F:alpha,alpha-trehalase activity"/>
    <property type="evidence" value="ECO:0007669"/>
    <property type="project" value="InterPro"/>
</dbReference>
<dbReference type="Pfam" id="PF21152">
    <property type="entry name" value="YgjK_N"/>
    <property type="match status" value="1"/>
</dbReference>
<dbReference type="EMBL" id="WRPA01000017">
    <property type="protein sequence ID" value="MXR70254.1"/>
    <property type="molecule type" value="Genomic_DNA"/>
</dbReference>
<dbReference type="SUPFAM" id="SSF48208">
    <property type="entry name" value="Six-hairpin glycosidases"/>
    <property type="match status" value="1"/>
</dbReference>
<evidence type="ECO:0000313" key="4">
    <source>
        <dbReference type="Proteomes" id="UP000474778"/>
    </source>
</evidence>
<gene>
    <name evidence="3" type="ORF">GNT65_16475</name>
</gene>
<dbReference type="InterPro" id="IPR012341">
    <property type="entry name" value="6hp_glycosidase-like_sf"/>
</dbReference>
<feature type="domain" description="Glucosidase YgjK N-terminal" evidence="1">
    <location>
        <begin position="42"/>
        <end position="185"/>
    </location>
</feature>
<dbReference type="InterPro" id="IPR008928">
    <property type="entry name" value="6-hairpin_glycosidase_sf"/>
</dbReference>
<comment type="caution">
    <text evidence="3">The sequence shown here is derived from an EMBL/GenBank/DDBJ whole genome shotgun (WGS) entry which is preliminary data.</text>
</comment>
<dbReference type="Gene3D" id="1.50.10.10">
    <property type="match status" value="1"/>
</dbReference>
<dbReference type="Pfam" id="PF22422">
    <property type="entry name" value="MGH1-like_GH"/>
    <property type="match status" value="1"/>
</dbReference>
<dbReference type="InterPro" id="IPR048450">
    <property type="entry name" value="YgjK_N"/>
</dbReference>
<name>A0A6L7I2U4_9GAMM</name>
<keyword evidence="4" id="KW-1185">Reference proteome</keyword>
<dbReference type="PANTHER" id="PTHR23403:SF1">
    <property type="entry name" value="TREHALASE"/>
    <property type="match status" value="1"/>
</dbReference>
<proteinExistence type="predicted"/>
<dbReference type="InterPro" id="IPR054491">
    <property type="entry name" value="MGH1-like_GH"/>
</dbReference>
<evidence type="ECO:0000259" key="2">
    <source>
        <dbReference type="Pfam" id="PF22422"/>
    </source>
</evidence>
<reference evidence="3 4" key="1">
    <citation type="submission" date="2019-12" db="EMBL/GenBank/DDBJ databases">
        <title>Shewanella insulae sp. nov., isolated from a tidal flat.</title>
        <authorList>
            <person name="Yoon J.-H."/>
        </authorList>
    </citation>
    <scope>NUCLEOTIDE SEQUENCE [LARGE SCALE GENOMIC DNA]</scope>
    <source>
        <strain evidence="3 4">JBTF-M18</strain>
    </source>
</reference>
<protein>
    <submittedName>
        <fullName evidence="3">Cell wall anchor protein</fullName>
    </submittedName>
</protein>
<dbReference type="AlphaFoldDB" id="A0A6L7I2U4"/>
<evidence type="ECO:0000259" key="1">
    <source>
        <dbReference type="Pfam" id="PF21152"/>
    </source>
</evidence>